<dbReference type="GO" id="GO:0005739">
    <property type="term" value="C:mitochondrion"/>
    <property type="evidence" value="ECO:0007669"/>
    <property type="project" value="UniProtKB-SubCell"/>
</dbReference>
<reference evidence="16" key="1">
    <citation type="submission" date="2020-11" db="EMBL/GenBank/DDBJ databases">
        <authorList>
            <person name="Tran Van P."/>
        </authorList>
    </citation>
    <scope>NUCLEOTIDE SEQUENCE</scope>
</reference>
<evidence type="ECO:0000256" key="2">
    <source>
        <dbReference type="ARBA" id="ARBA00008343"/>
    </source>
</evidence>
<dbReference type="EC" id="3.2.2.-" evidence="13"/>
<dbReference type="Pfam" id="PF00730">
    <property type="entry name" value="HhH-GPD"/>
    <property type="match status" value="1"/>
</dbReference>
<keyword evidence="8" id="KW-0408">Iron</keyword>
<sequence length="487" mass="55331">MSTRVSTRSQSRSKSATTLATTSAYFATKASNESKTPPIVTSKPKRRQPQKKLKSESQELDTKSSDESSEESEAKASKKLSKESSKKSSNPVFEPKNWKEILENIRKMRDKRDAVVDSMGAEKTFDESEGNPKDKRFQVLVSLMLSSQTRDEMTYKTMQSLREYGLTVSHIIDTSEEDLSEMIRSVSFYRNKTKFIKQTALILRDQFDGDIPSTVEGLLSLPGVGPKMTHLAMKIAWDQLTGIAVDTHVHRICNRLKWTDTKSPEQTEKQLEQWLPKDHWEDFNLLVVGFGQTICSAVKPKCGQCLNQKLCPFFKSQKQGTCLSYSACRVRSVLEREQTLTARAVTYTKRSGTISEEMLELIANSMIDEKTHLVTSDRLRPRFWSQPMVLSVQLRDYWGNTESGGSRVRFPCLGISLRDPSHTNCLGVWRSLHSERQSACRVLYCSLCPQTAVQLRVLYSIAHFYDRSISQTNTGGGEPMPYQYFTL</sequence>
<evidence type="ECO:0000256" key="9">
    <source>
        <dbReference type="ARBA" id="ARBA00023014"/>
    </source>
</evidence>
<keyword evidence="10 13" id="KW-0234">DNA repair</keyword>
<keyword evidence="3" id="KW-0004">4Fe-4S</keyword>
<comment type="similarity">
    <text evidence="2 13">Belongs to the Nth/MutY family.</text>
</comment>
<dbReference type="Proteomes" id="UP000728032">
    <property type="component" value="Unassembled WGS sequence"/>
</dbReference>
<evidence type="ECO:0000256" key="14">
    <source>
        <dbReference type="SAM" id="MobiDB-lite"/>
    </source>
</evidence>
<dbReference type="CDD" id="cd00056">
    <property type="entry name" value="ENDO3c"/>
    <property type="match status" value="1"/>
</dbReference>
<comment type="function">
    <text evidence="13">Bifunctional DNA N-glycosylase with associated apurinic/apyrimidinic (AP) lyase function that catalyzes the first step in base excision repair (BER), the primary repair pathway for the repair of oxidative DNA damage. The DNA N-glycosylase activity releases the damaged DNA base from DNA by cleaving the N-glycosidic bond, leaving an AP site. The AP lyase activity cleaves the phosphodiester bond 3' to the AP site by a beta-elimination. Primarily recognizes and repairs oxidative base damage of pyrimidines.</text>
</comment>
<evidence type="ECO:0000313" key="16">
    <source>
        <dbReference type="EMBL" id="CAD7639110.1"/>
    </source>
</evidence>
<dbReference type="GO" id="GO:0046872">
    <property type="term" value="F:metal ion binding"/>
    <property type="evidence" value="ECO:0007669"/>
    <property type="project" value="UniProtKB-KW"/>
</dbReference>
<evidence type="ECO:0000256" key="5">
    <source>
        <dbReference type="ARBA" id="ARBA00022763"/>
    </source>
</evidence>
<dbReference type="EMBL" id="OC915182">
    <property type="protein sequence ID" value="CAD7639110.1"/>
    <property type="molecule type" value="Genomic_DNA"/>
</dbReference>
<protein>
    <recommendedName>
        <fullName evidence="13">Endonuclease III homolog</fullName>
        <ecNumber evidence="13">3.2.2.-</ecNumber>
        <ecNumber evidence="13">4.2.99.18</ecNumber>
    </recommendedName>
    <alternativeName>
        <fullName evidence="13">Bifunctional DNA N-glycosylase/DNA-(apurinic or apyrimidinic site) lyase</fullName>
        <shortName evidence="13">DNA glycosylase/AP lyase</shortName>
    </alternativeName>
</protein>
<evidence type="ECO:0000256" key="6">
    <source>
        <dbReference type="ARBA" id="ARBA00022801"/>
    </source>
</evidence>
<dbReference type="InterPro" id="IPR011257">
    <property type="entry name" value="DNA_glycosylase"/>
</dbReference>
<dbReference type="GO" id="GO:0005634">
    <property type="term" value="C:nucleus"/>
    <property type="evidence" value="ECO:0007669"/>
    <property type="project" value="UniProtKB-SubCell"/>
</dbReference>
<dbReference type="PANTHER" id="PTHR43286">
    <property type="entry name" value="ENDONUCLEASE III-LIKE PROTEIN 1"/>
    <property type="match status" value="1"/>
</dbReference>
<keyword evidence="17" id="KW-1185">Reference proteome</keyword>
<dbReference type="FunFam" id="1.10.340.30:FF:000005">
    <property type="entry name" value="Endonuclease III-like protein 1"/>
    <property type="match status" value="1"/>
</dbReference>
<dbReference type="InterPro" id="IPR030841">
    <property type="entry name" value="NTH1"/>
</dbReference>
<feature type="compositionally biased region" description="Basic and acidic residues" evidence="14">
    <location>
        <begin position="53"/>
        <end position="86"/>
    </location>
</feature>
<dbReference type="GO" id="GO:0006289">
    <property type="term" value="P:nucleotide-excision repair"/>
    <property type="evidence" value="ECO:0007669"/>
    <property type="project" value="TreeGrafter"/>
</dbReference>
<dbReference type="FunFam" id="1.10.1670.10:FF:000003">
    <property type="entry name" value="Endonuclease III homolog"/>
    <property type="match status" value="1"/>
</dbReference>
<evidence type="ECO:0000256" key="4">
    <source>
        <dbReference type="ARBA" id="ARBA00022723"/>
    </source>
</evidence>
<keyword evidence="11 13" id="KW-0456">Lyase</keyword>
<proteinExistence type="inferred from homology"/>
<evidence type="ECO:0000256" key="7">
    <source>
        <dbReference type="ARBA" id="ARBA00022946"/>
    </source>
</evidence>
<comment type="subcellular location">
    <subcellularLocation>
        <location evidence="13">Nucleus</location>
    </subcellularLocation>
    <subcellularLocation>
        <location evidence="13">Mitochondrion</location>
    </subcellularLocation>
</comment>
<dbReference type="GO" id="GO:0140078">
    <property type="term" value="F:class I DNA-(apurinic or apyrimidinic site) endonuclease activity"/>
    <property type="evidence" value="ECO:0007669"/>
    <property type="project" value="UniProtKB-EC"/>
</dbReference>
<dbReference type="HAMAP" id="MF_03183">
    <property type="entry name" value="Endonuclease_III_Nth"/>
    <property type="match status" value="1"/>
</dbReference>
<feature type="compositionally biased region" description="Basic residues" evidence="14">
    <location>
        <begin position="43"/>
        <end position="52"/>
    </location>
</feature>
<gene>
    <name evidence="13" type="primary">NTH1</name>
    <name evidence="16" type="ORF">ONB1V03_LOCUS1784</name>
</gene>
<keyword evidence="12 13" id="KW-0326">Glycosidase</keyword>
<evidence type="ECO:0000256" key="1">
    <source>
        <dbReference type="ARBA" id="ARBA00001966"/>
    </source>
</evidence>
<evidence type="ECO:0000259" key="15">
    <source>
        <dbReference type="SMART" id="SM00478"/>
    </source>
</evidence>
<feature type="region of interest" description="Disordered" evidence="14">
    <location>
        <begin position="1"/>
        <end position="92"/>
    </location>
</feature>
<keyword evidence="6 13" id="KW-0378">Hydrolase</keyword>
<dbReference type="EC" id="4.2.99.18" evidence="13"/>
<dbReference type="GO" id="GO:0006285">
    <property type="term" value="P:base-excision repair, AP site formation"/>
    <property type="evidence" value="ECO:0007669"/>
    <property type="project" value="UniProtKB-UniRule"/>
</dbReference>
<dbReference type="InterPro" id="IPR023170">
    <property type="entry name" value="HhH_base_excis_C"/>
</dbReference>
<dbReference type="InterPro" id="IPR004035">
    <property type="entry name" value="Endouclease-III_FeS-bd_BS"/>
</dbReference>
<comment type="catalytic activity">
    <reaction evidence="13">
        <text>2'-deoxyribonucleotide-(2'-deoxyribose 5'-phosphate)-2'-deoxyribonucleotide-DNA = a 3'-end 2'-deoxyribonucleotide-(2,3-dehydro-2,3-deoxyribose 5'-phosphate)-DNA + a 5'-end 5'-phospho-2'-deoxyribonucleoside-DNA + H(+)</text>
        <dbReference type="Rhea" id="RHEA:66592"/>
        <dbReference type="Rhea" id="RHEA-COMP:13180"/>
        <dbReference type="Rhea" id="RHEA-COMP:16897"/>
        <dbReference type="Rhea" id="RHEA-COMP:17067"/>
        <dbReference type="ChEBI" id="CHEBI:15378"/>
        <dbReference type="ChEBI" id="CHEBI:136412"/>
        <dbReference type="ChEBI" id="CHEBI:157695"/>
        <dbReference type="ChEBI" id="CHEBI:167181"/>
        <dbReference type="EC" id="4.2.99.18"/>
    </reaction>
</comment>
<evidence type="ECO:0000256" key="13">
    <source>
        <dbReference type="HAMAP-Rule" id="MF_03183"/>
    </source>
</evidence>
<dbReference type="SMART" id="SM00525">
    <property type="entry name" value="FES"/>
    <property type="match status" value="1"/>
</dbReference>
<dbReference type="Gene3D" id="1.10.1670.10">
    <property type="entry name" value="Helix-hairpin-Helix base-excision DNA repair enzymes (C-terminal)"/>
    <property type="match status" value="1"/>
</dbReference>
<dbReference type="GO" id="GO:0000703">
    <property type="term" value="F:oxidized pyrimidine nucleobase lesion DNA N-glycosylase activity"/>
    <property type="evidence" value="ECO:0007669"/>
    <property type="project" value="UniProtKB-UniRule"/>
</dbReference>
<evidence type="ECO:0000256" key="11">
    <source>
        <dbReference type="ARBA" id="ARBA00023239"/>
    </source>
</evidence>
<accession>A0A7R9LCM0</accession>
<dbReference type="Gene3D" id="1.10.340.30">
    <property type="entry name" value="Hypothetical protein, domain 2"/>
    <property type="match status" value="1"/>
</dbReference>
<keyword evidence="13" id="KW-0496">Mitochondrion</keyword>
<dbReference type="OrthoDB" id="2099276at2759"/>
<feature type="compositionally biased region" description="Low complexity" evidence="14">
    <location>
        <begin position="1"/>
        <end position="28"/>
    </location>
</feature>
<keyword evidence="7" id="KW-0809">Transit peptide</keyword>
<evidence type="ECO:0000256" key="3">
    <source>
        <dbReference type="ARBA" id="ARBA00022485"/>
    </source>
</evidence>
<evidence type="ECO:0000313" key="17">
    <source>
        <dbReference type="Proteomes" id="UP000728032"/>
    </source>
</evidence>
<keyword evidence="5 13" id="KW-0227">DNA damage</keyword>
<evidence type="ECO:0000256" key="8">
    <source>
        <dbReference type="ARBA" id="ARBA00023004"/>
    </source>
</evidence>
<name>A0A7R9LCM0_9ACAR</name>
<dbReference type="InterPro" id="IPR003265">
    <property type="entry name" value="HhH-GPD_domain"/>
</dbReference>
<dbReference type="InterPro" id="IPR003651">
    <property type="entry name" value="Endonuclease3_FeS-loop_motif"/>
</dbReference>
<feature type="domain" description="HhH-GPD" evidence="15">
    <location>
        <begin position="145"/>
        <end position="293"/>
    </location>
</feature>
<dbReference type="GO" id="GO:0003677">
    <property type="term" value="F:DNA binding"/>
    <property type="evidence" value="ECO:0007669"/>
    <property type="project" value="UniProtKB-UniRule"/>
</dbReference>
<dbReference type="PROSITE" id="PS00764">
    <property type="entry name" value="ENDONUCLEASE_III_1"/>
    <property type="match status" value="1"/>
</dbReference>
<evidence type="ECO:0000256" key="12">
    <source>
        <dbReference type="ARBA" id="ARBA00023295"/>
    </source>
</evidence>
<dbReference type="EMBL" id="CAJPVJ010000357">
    <property type="protein sequence ID" value="CAG2162185.1"/>
    <property type="molecule type" value="Genomic_DNA"/>
</dbReference>
<keyword evidence="4" id="KW-0479">Metal-binding</keyword>
<keyword evidence="13" id="KW-0539">Nucleus</keyword>
<evidence type="ECO:0000256" key="10">
    <source>
        <dbReference type="ARBA" id="ARBA00023204"/>
    </source>
</evidence>
<comment type="caution">
    <text evidence="13">Lacks conserved residue(s) required for the propagation of feature annotation.</text>
</comment>
<organism evidence="16">
    <name type="scientific">Oppiella nova</name>
    <dbReference type="NCBI Taxonomy" id="334625"/>
    <lineage>
        <taxon>Eukaryota</taxon>
        <taxon>Metazoa</taxon>
        <taxon>Ecdysozoa</taxon>
        <taxon>Arthropoda</taxon>
        <taxon>Chelicerata</taxon>
        <taxon>Arachnida</taxon>
        <taxon>Acari</taxon>
        <taxon>Acariformes</taxon>
        <taxon>Sarcoptiformes</taxon>
        <taxon>Oribatida</taxon>
        <taxon>Brachypylina</taxon>
        <taxon>Oppioidea</taxon>
        <taxon>Oppiidae</taxon>
        <taxon>Oppiella</taxon>
    </lineage>
</organism>
<comment type="cofactor">
    <cofactor evidence="1">
        <name>[4Fe-4S] cluster</name>
        <dbReference type="ChEBI" id="CHEBI:49883"/>
    </cofactor>
</comment>
<dbReference type="SMART" id="SM00478">
    <property type="entry name" value="ENDO3c"/>
    <property type="match status" value="1"/>
</dbReference>
<dbReference type="AlphaFoldDB" id="A0A7R9LCM0"/>
<dbReference type="GO" id="GO:0051539">
    <property type="term" value="F:4 iron, 4 sulfur cluster binding"/>
    <property type="evidence" value="ECO:0007669"/>
    <property type="project" value="UniProtKB-KW"/>
</dbReference>
<dbReference type="PANTHER" id="PTHR43286:SF1">
    <property type="entry name" value="ENDONUCLEASE III-LIKE PROTEIN 1"/>
    <property type="match status" value="1"/>
</dbReference>
<keyword evidence="9" id="KW-0411">Iron-sulfur</keyword>
<dbReference type="SUPFAM" id="SSF48150">
    <property type="entry name" value="DNA-glycosylase"/>
    <property type="match status" value="1"/>
</dbReference>